<reference evidence="2 3" key="1">
    <citation type="submission" date="2019-07" db="EMBL/GenBank/DDBJ databases">
        <title>Genomic Encyclopedia of Archaeal and Bacterial Type Strains, Phase II (KMG-II): from individual species to whole genera.</title>
        <authorList>
            <person name="Goeker M."/>
        </authorList>
    </citation>
    <scope>NUCLEOTIDE SEQUENCE [LARGE SCALE GENOMIC DNA]</scope>
    <source>
        <strain evidence="2 3">DSM 21935</strain>
    </source>
</reference>
<keyword evidence="3" id="KW-1185">Reference proteome</keyword>
<gene>
    <name evidence="2" type="ORF">LX73_1071</name>
</gene>
<organism evidence="2 3">
    <name type="scientific">Fodinibius salinus</name>
    <dbReference type="NCBI Taxonomy" id="860790"/>
    <lineage>
        <taxon>Bacteria</taxon>
        <taxon>Pseudomonadati</taxon>
        <taxon>Balneolota</taxon>
        <taxon>Balneolia</taxon>
        <taxon>Balneolales</taxon>
        <taxon>Balneolaceae</taxon>
        <taxon>Fodinibius</taxon>
    </lineage>
</organism>
<protein>
    <submittedName>
        <fullName evidence="2">Uncharacterized protein</fullName>
    </submittedName>
</protein>
<evidence type="ECO:0000256" key="1">
    <source>
        <dbReference type="SAM" id="MobiDB-lite"/>
    </source>
</evidence>
<dbReference type="AlphaFoldDB" id="A0A5D3YMK2"/>
<name>A0A5D3YMK2_9BACT</name>
<dbReference type="EMBL" id="VNHY01000002">
    <property type="protein sequence ID" value="TYP93369.1"/>
    <property type="molecule type" value="Genomic_DNA"/>
</dbReference>
<dbReference type="Proteomes" id="UP000324595">
    <property type="component" value="Unassembled WGS sequence"/>
</dbReference>
<accession>A0A5D3YMK2</accession>
<proteinExistence type="predicted"/>
<comment type="caution">
    <text evidence="2">The sequence shown here is derived from an EMBL/GenBank/DDBJ whole genome shotgun (WGS) entry which is preliminary data.</text>
</comment>
<feature type="compositionally biased region" description="Acidic residues" evidence="1">
    <location>
        <begin position="1"/>
        <end position="13"/>
    </location>
</feature>
<sequence length="37" mass="4665">MREMDWELIEEGQQDPYREPDEDDPGIRYPHFRWRGD</sequence>
<feature type="region of interest" description="Disordered" evidence="1">
    <location>
        <begin position="1"/>
        <end position="37"/>
    </location>
</feature>
<evidence type="ECO:0000313" key="2">
    <source>
        <dbReference type="EMBL" id="TYP93369.1"/>
    </source>
</evidence>
<evidence type="ECO:0000313" key="3">
    <source>
        <dbReference type="Proteomes" id="UP000324595"/>
    </source>
</evidence>